<name>A0ABQ7KEJ9_9FUNG</name>
<evidence type="ECO:0000259" key="4">
    <source>
        <dbReference type="SMART" id="SM01117"/>
    </source>
</evidence>
<dbReference type="SMART" id="SM01117">
    <property type="entry name" value="Cyt-b5"/>
    <property type="match status" value="1"/>
</dbReference>
<feature type="domain" description="Cytochrome b5 heme-binding" evidence="4">
    <location>
        <begin position="96"/>
        <end position="193"/>
    </location>
</feature>
<dbReference type="Proteomes" id="UP001194696">
    <property type="component" value="Unassembled WGS sequence"/>
</dbReference>
<dbReference type="InterPro" id="IPR001199">
    <property type="entry name" value="Cyt_B5-like_heme/steroid-bd"/>
</dbReference>
<dbReference type="InterPro" id="IPR050577">
    <property type="entry name" value="MAPR/NEUFC/NENF-like"/>
</dbReference>
<keyword evidence="3" id="KW-0812">Transmembrane</keyword>
<dbReference type="EMBL" id="JAAAIM010000040">
    <property type="protein sequence ID" value="KAG0297128.1"/>
    <property type="molecule type" value="Genomic_DNA"/>
</dbReference>
<feature type="region of interest" description="Disordered" evidence="2">
    <location>
        <begin position="41"/>
        <end position="90"/>
    </location>
</feature>
<dbReference type="Gene3D" id="3.10.120.10">
    <property type="entry name" value="Cytochrome b5-like heme/steroid binding domain"/>
    <property type="match status" value="1"/>
</dbReference>
<dbReference type="PANTHER" id="PTHR10281">
    <property type="entry name" value="MEMBRANE-ASSOCIATED PROGESTERONE RECEPTOR COMPONENT-RELATED"/>
    <property type="match status" value="1"/>
</dbReference>
<gene>
    <name evidence="5" type="ORF">BGZ96_007679</name>
</gene>
<accession>A0ABQ7KEJ9</accession>
<keyword evidence="6" id="KW-1185">Reference proteome</keyword>
<evidence type="ECO:0000256" key="1">
    <source>
        <dbReference type="ARBA" id="ARBA00038357"/>
    </source>
</evidence>
<proteinExistence type="inferred from homology"/>
<comment type="similarity">
    <text evidence="1">Belongs to the cytochrome b5 family. MAPR subfamily.</text>
</comment>
<dbReference type="Pfam" id="PF00173">
    <property type="entry name" value="Cyt-b5"/>
    <property type="match status" value="1"/>
</dbReference>
<sequence>MVNVYTYLESLFKENYTLPIIIATVSIAILIPLYQDHQESKQKKALEEGQKDKKEEANSSAHPSADNTSSESADSKPKAFALPTTPLPPPNLERIFTKEELAQHDGSKGEEGMIYVAIKGIVFDVTAKKAMYGPSGGYHCFAGKDASKALGKSSLKPEDCIADYSELTEKELKTMEDWYTFFEKRYAIVGKTEA</sequence>
<keyword evidence="3" id="KW-1133">Transmembrane helix</keyword>
<keyword evidence="3" id="KW-0472">Membrane</keyword>
<feature type="compositionally biased region" description="Polar residues" evidence="2">
    <location>
        <begin position="58"/>
        <end position="72"/>
    </location>
</feature>
<dbReference type="PANTHER" id="PTHR10281:SF115">
    <property type="entry name" value="BINDING PROTEIN, PUTATIVE (AFU_ORTHOLOGUE AFUA_4G06240)-RELATED"/>
    <property type="match status" value="1"/>
</dbReference>
<organism evidence="5 6">
    <name type="scientific">Linnemannia gamsii</name>
    <dbReference type="NCBI Taxonomy" id="64522"/>
    <lineage>
        <taxon>Eukaryota</taxon>
        <taxon>Fungi</taxon>
        <taxon>Fungi incertae sedis</taxon>
        <taxon>Mucoromycota</taxon>
        <taxon>Mortierellomycotina</taxon>
        <taxon>Mortierellomycetes</taxon>
        <taxon>Mortierellales</taxon>
        <taxon>Mortierellaceae</taxon>
        <taxon>Linnemannia</taxon>
    </lineage>
</organism>
<dbReference type="InterPro" id="IPR036400">
    <property type="entry name" value="Cyt_B5-like_heme/steroid_sf"/>
</dbReference>
<reference evidence="5 6" key="1">
    <citation type="journal article" date="2020" name="Fungal Divers.">
        <title>Resolving the Mortierellaceae phylogeny through synthesis of multi-gene phylogenetics and phylogenomics.</title>
        <authorList>
            <person name="Vandepol N."/>
            <person name="Liber J."/>
            <person name="Desiro A."/>
            <person name="Na H."/>
            <person name="Kennedy M."/>
            <person name="Barry K."/>
            <person name="Grigoriev I.V."/>
            <person name="Miller A.N."/>
            <person name="O'Donnell K."/>
            <person name="Stajich J.E."/>
            <person name="Bonito G."/>
        </authorList>
    </citation>
    <scope>NUCLEOTIDE SEQUENCE [LARGE SCALE GENOMIC DNA]</scope>
    <source>
        <strain evidence="5 6">AD045</strain>
    </source>
</reference>
<protein>
    <recommendedName>
        <fullName evidence="4">Cytochrome b5 heme-binding domain-containing protein</fullName>
    </recommendedName>
</protein>
<feature type="compositionally biased region" description="Basic and acidic residues" evidence="2">
    <location>
        <begin position="41"/>
        <end position="57"/>
    </location>
</feature>
<comment type="caution">
    <text evidence="5">The sequence shown here is derived from an EMBL/GenBank/DDBJ whole genome shotgun (WGS) entry which is preliminary data.</text>
</comment>
<feature type="transmembrane region" description="Helical" evidence="3">
    <location>
        <begin position="16"/>
        <end position="34"/>
    </location>
</feature>
<dbReference type="SUPFAM" id="SSF55856">
    <property type="entry name" value="Cytochrome b5-like heme/steroid binding domain"/>
    <property type="match status" value="1"/>
</dbReference>
<evidence type="ECO:0000313" key="6">
    <source>
        <dbReference type="Proteomes" id="UP001194696"/>
    </source>
</evidence>
<evidence type="ECO:0000256" key="3">
    <source>
        <dbReference type="SAM" id="Phobius"/>
    </source>
</evidence>
<evidence type="ECO:0000313" key="5">
    <source>
        <dbReference type="EMBL" id="KAG0297128.1"/>
    </source>
</evidence>
<evidence type="ECO:0000256" key="2">
    <source>
        <dbReference type="SAM" id="MobiDB-lite"/>
    </source>
</evidence>